<protein>
    <submittedName>
        <fullName evidence="2">Uncharacterized protein</fullName>
    </submittedName>
</protein>
<proteinExistence type="predicted"/>
<sequence length="81" mass="8229">MDIPIPVRQNGSSDFTCSMTGTSDIVADSMAVSPSGEALSPKAPPASTAPITRGRLASVETARGTAMGMISAQVPHADPMK</sequence>
<comment type="caution">
    <text evidence="2">The sequence shown here is derived from an EMBL/GenBank/DDBJ whole genome shotgun (WGS) entry which is preliminary data.</text>
</comment>
<organism evidence="2">
    <name type="scientific">bioreactor metagenome</name>
    <dbReference type="NCBI Taxonomy" id="1076179"/>
    <lineage>
        <taxon>unclassified sequences</taxon>
        <taxon>metagenomes</taxon>
        <taxon>ecological metagenomes</taxon>
    </lineage>
</organism>
<accession>A0A645HA46</accession>
<evidence type="ECO:0000313" key="2">
    <source>
        <dbReference type="EMBL" id="MPN32663.1"/>
    </source>
</evidence>
<name>A0A645HA46_9ZZZZ</name>
<gene>
    <name evidence="2" type="ORF">SDC9_180143</name>
</gene>
<reference evidence="2" key="1">
    <citation type="submission" date="2019-08" db="EMBL/GenBank/DDBJ databases">
        <authorList>
            <person name="Kucharzyk K."/>
            <person name="Murdoch R.W."/>
            <person name="Higgins S."/>
            <person name="Loffler F."/>
        </authorList>
    </citation>
    <scope>NUCLEOTIDE SEQUENCE</scope>
</reference>
<dbReference type="EMBL" id="VSSQ01084794">
    <property type="protein sequence ID" value="MPN32663.1"/>
    <property type="molecule type" value="Genomic_DNA"/>
</dbReference>
<evidence type="ECO:0000256" key="1">
    <source>
        <dbReference type="SAM" id="MobiDB-lite"/>
    </source>
</evidence>
<dbReference type="AlphaFoldDB" id="A0A645HA46"/>
<feature type="region of interest" description="Disordered" evidence="1">
    <location>
        <begin position="34"/>
        <end position="54"/>
    </location>
</feature>